<gene>
    <name evidence="1" type="ORF">CCR94_19735</name>
</gene>
<dbReference type="Proteomes" id="UP000239089">
    <property type="component" value="Unassembled WGS sequence"/>
</dbReference>
<evidence type="ECO:0000313" key="2">
    <source>
        <dbReference type="Proteomes" id="UP000239089"/>
    </source>
</evidence>
<dbReference type="EMBL" id="NHSJ01000122">
    <property type="protein sequence ID" value="PPQ27598.1"/>
    <property type="molecule type" value="Genomic_DNA"/>
</dbReference>
<sequence length="100" mass="11271">MILHPRVQTTDFQPVSFSLCSQSTISRLENLPDTRALLFMGRAMVDLYCASFRQAPKREGRIARPRTLRADLAPKRLDLTQIVARERDAPASNSPLLCVC</sequence>
<comment type="caution">
    <text evidence="1">The sequence shown here is derived from an EMBL/GenBank/DDBJ whole genome shotgun (WGS) entry which is preliminary data.</text>
</comment>
<keyword evidence="2" id="KW-1185">Reference proteome</keyword>
<dbReference type="OrthoDB" id="476248at2"/>
<dbReference type="AlphaFoldDB" id="A0A2S6MZ14"/>
<evidence type="ECO:0000313" key="1">
    <source>
        <dbReference type="EMBL" id="PPQ27598.1"/>
    </source>
</evidence>
<protein>
    <submittedName>
        <fullName evidence="1">Uncharacterized protein</fullName>
    </submittedName>
</protein>
<reference evidence="1 2" key="1">
    <citation type="journal article" date="2018" name="Arch. Microbiol.">
        <title>New insights into the metabolic potential of the phototrophic purple bacterium Rhodopila globiformis DSM 161(T) from its draft genome sequence and evidence for a vanadium-dependent nitrogenase.</title>
        <authorList>
            <person name="Imhoff J.F."/>
            <person name="Rahn T."/>
            <person name="Kunzel S."/>
            <person name="Neulinger S.C."/>
        </authorList>
    </citation>
    <scope>NUCLEOTIDE SEQUENCE [LARGE SCALE GENOMIC DNA]</scope>
    <source>
        <strain evidence="1 2">DSM 16996</strain>
    </source>
</reference>
<proteinExistence type="predicted"/>
<name>A0A2S6MZ14_9HYPH</name>
<accession>A0A2S6MZ14</accession>
<organism evidence="1 2">
    <name type="scientific">Rhodoblastus sphagnicola</name>
    <dbReference type="NCBI Taxonomy" id="333368"/>
    <lineage>
        <taxon>Bacteria</taxon>
        <taxon>Pseudomonadati</taxon>
        <taxon>Pseudomonadota</taxon>
        <taxon>Alphaproteobacteria</taxon>
        <taxon>Hyphomicrobiales</taxon>
        <taxon>Rhodoblastaceae</taxon>
        <taxon>Rhodoblastus</taxon>
    </lineage>
</organism>